<protein>
    <submittedName>
        <fullName evidence="1">Uncharacterized protein</fullName>
    </submittedName>
</protein>
<proteinExistence type="predicted"/>
<dbReference type="RefSeq" id="WP_120134830.1">
    <property type="nucleotide sequence ID" value="NZ_RAHH01000034.1"/>
</dbReference>
<keyword evidence="2" id="KW-1185">Reference proteome</keyword>
<dbReference type="AlphaFoldDB" id="A0A419N3F3"/>
<dbReference type="EMBL" id="RAHH01000034">
    <property type="protein sequence ID" value="RJT37444.1"/>
    <property type="molecule type" value="Genomic_DNA"/>
</dbReference>
<sequence length="62" mass="6808">MDDLHMAVLLERIGLIAKLSTRVDCDAEEREVVAAWISEMASAANEELLKAIFNSNAPGKIH</sequence>
<organism evidence="1 2">
    <name type="scientific">Rahnella woolbedingensis</name>
    <dbReference type="NCBI Taxonomy" id="1510574"/>
    <lineage>
        <taxon>Bacteria</taxon>
        <taxon>Pseudomonadati</taxon>
        <taxon>Pseudomonadota</taxon>
        <taxon>Gammaproteobacteria</taxon>
        <taxon>Enterobacterales</taxon>
        <taxon>Yersiniaceae</taxon>
        <taxon>Rahnella</taxon>
    </lineage>
</organism>
<dbReference type="Proteomes" id="UP000284908">
    <property type="component" value="Unassembled WGS sequence"/>
</dbReference>
<gene>
    <name evidence="1" type="ORF">D6C13_22075</name>
</gene>
<dbReference type="OrthoDB" id="6505996at2"/>
<evidence type="ECO:0000313" key="1">
    <source>
        <dbReference type="EMBL" id="RJT37444.1"/>
    </source>
</evidence>
<accession>A0A419N3F3</accession>
<evidence type="ECO:0000313" key="2">
    <source>
        <dbReference type="Proteomes" id="UP000284908"/>
    </source>
</evidence>
<comment type="caution">
    <text evidence="1">The sequence shown here is derived from an EMBL/GenBank/DDBJ whole genome shotgun (WGS) entry which is preliminary data.</text>
</comment>
<reference evidence="1 2" key="1">
    <citation type="submission" date="2018-09" db="EMBL/GenBank/DDBJ databases">
        <authorList>
            <person name="Le Fleche-Mateos A."/>
        </authorList>
    </citation>
    <scope>NUCLEOTIDE SEQUENCE [LARGE SCALE GENOMIC DNA]</scope>
    <source>
        <strain evidence="1 2">DSM 27399</strain>
    </source>
</reference>
<name>A0A419N3F3_9GAMM</name>